<evidence type="ECO:0000313" key="6">
    <source>
        <dbReference type="EMBL" id="GLY73383.1"/>
    </source>
</evidence>
<dbReference type="GO" id="GO:0032259">
    <property type="term" value="P:methylation"/>
    <property type="evidence" value="ECO:0007669"/>
    <property type="project" value="UniProtKB-KW"/>
</dbReference>
<evidence type="ECO:0000256" key="3">
    <source>
        <dbReference type="ARBA" id="ARBA00022679"/>
    </source>
</evidence>
<keyword evidence="2 6" id="KW-0489">Methyltransferase</keyword>
<dbReference type="SUPFAM" id="SSF53335">
    <property type="entry name" value="S-adenosyl-L-methionine-dependent methyltransferases"/>
    <property type="match status" value="1"/>
</dbReference>
<dbReference type="EMBL" id="BSTJ01000001">
    <property type="protein sequence ID" value="GLY73383.1"/>
    <property type="molecule type" value="Genomic_DNA"/>
</dbReference>
<evidence type="ECO:0000256" key="2">
    <source>
        <dbReference type="ARBA" id="ARBA00022603"/>
    </source>
</evidence>
<name>A0A9W6RCP3_9ACTN</name>
<dbReference type="PANTHER" id="PTHR44942">
    <property type="entry name" value="METHYLTRANSF_11 DOMAIN-CONTAINING PROTEIN"/>
    <property type="match status" value="1"/>
</dbReference>
<dbReference type="InterPro" id="IPR051052">
    <property type="entry name" value="Diverse_substrate_MTase"/>
</dbReference>
<feature type="compositionally biased region" description="Basic and acidic residues" evidence="4">
    <location>
        <begin position="12"/>
        <end position="34"/>
    </location>
</feature>
<proteinExistence type="inferred from homology"/>
<dbReference type="CDD" id="cd02440">
    <property type="entry name" value="AdoMet_MTases"/>
    <property type="match status" value="1"/>
</dbReference>
<keyword evidence="3" id="KW-0808">Transferase</keyword>
<accession>A0A9W6RCP3</accession>
<dbReference type="InterPro" id="IPR029063">
    <property type="entry name" value="SAM-dependent_MTases_sf"/>
</dbReference>
<dbReference type="Pfam" id="PF08241">
    <property type="entry name" value="Methyltransf_11"/>
    <property type="match status" value="1"/>
</dbReference>
<dbReference type="RefSeq" id="WP_285618675.1">
    <property type="nucleotide sequence ID" value="NZ_BSTJ01000001.1"/>
</dbReference>
<dbReference type="Gene3D" id="3.40.50.150">
    <property type="entry name" value="Vaccinia Virus protein VP39"/>
    <property type="match status" value="1"/>
</dbReference>
<sequence>MPTKSQEQPPPPEREAHQAREMAESFGVDPERYDRARPRYPEALVERIVAASPGRDLLDVGCGTGIEARQFQAAGCTVLGVDPDARMAEFARRTGVEVEVATFEEWDSAGRVFEAVVAGQAWHWVDPVAGPAKAARVLRPGGRLAVFGHVFDAPAEVSEAFAEVFRRVAPDAPFNRGTRPAGTALEIYQTMFATAAEGIRRDGGFDEPEQWRFDWEQSYTRDQWLDHLPTTGALTRLPPDRLAEVLDHVGAAIDRIGGGFTMPYVTLAATATRTDETPPRSLRGR</sequence>
<feature type="region of interest" description="Disordered" evidence="4">
    <location>
        <begin position="1"/>
        <end position="34"/>
    </location>
</feature>
<gene>
    <name evidence="6" type="ORF">Airi01_016500</name>
</gene>
<evidence type="ECO:0000256" key="1">
    <source>
        <dbReference type="ARBA" id="ARBA00008361"/>
    </source>
</evidence>
<dbReference type="PANTHER" id="PTHR44942:SF4">
    <property type="entry name" value="METHYLTRANSFERASE TYPE 11 DOMAIN-CONTAINING PROTEIN"/>
    <property type="match status" value="1"/>
</dbReference>
<comment type="similarity">
    <text evidence="1">Belongs to the methyltransferase superfamily.</text>
</comment>
<dbReference type="InterPro" id="IPR013216">
    <property type="entry name" value="Methyltransf_11"/>
</dbReference>
<evidence type="ECO:0000313" key="7">
    <source>
        <dbReference type="Proteomes" id="UP001165135"/>
    </source>
</evidence>
<comment type="caution">
    <text evidence="6">The sequence shown here is derived from an EMBL/GenBank/DDBJ whole genome shotgun (WGS) entry which is preliminary data.</text>
</comment>
<organism evidence="6 7">
    <name type="scientific">Actinoallomurus iriomotensis</name>
    <dbReference type="NCBI Taxonomy" id="478107"/>
    <lineage>
        <taxon>Bacteria</taxon>
        <taxon>Bacillati</taxon>
        <taxon>Actinomycetota</taxon>
        <taxon>Actinomycetes</taxon>
        <taxon>Streptosporangiales</taxon>
        <taxon>Thermomonosporaceae</taxon>
        <taxon>Actinoallomurus</taxon>
    </lineage>
</organism>
<feature type="domain" description="Methyltransferase type 11" evidence="5">
    <location>
        <begin position="58"/>
        <end position="145"/>
    </location>
</feature>
<dbReference type="GO" id="GO:0008757">
    <property type="term" value="F:S-adenosylmethionine-dependent methyltransferase activity"/>
    <property type="evidence" value="ECO:0007669"/>
    <property type="project" value="InterPro"/>
</dbReference>
<dbReference type="Proteomes" id="UP001165135">
    <property type="component" value="Unassembled WGS sequence"/>
</dbReference>
<protein>
    <submittedName>
        <fullName evidence="6">Methyltransferase type 11</fullName>
    </submittedName>
</protein>
<reference evidence="6" key="1">
    <citation type="submission" date="2023-03" db="EMBL/GenBank/DDBJ databases">
        <title>Actinoallomurus iriomotensis NBRC 103681.</title>
        <authorList>
            <person name="Ichikawa N."/>
            <person name="Sato H."/>
            <person name="Tonouchi N."/>
        </authorList>
    </citation>
    <scope>NUCLEOTIDE SEQUENCE</scope>
    <source>
        <strain evidence="6">NBRC 103681</strain>
    </source>
</reference>
<evidence type="ECO:0000259" key="5">
    <source>
        <dbReference type="Pfam" id="PF08241"/>
    </source>
</evidence>
<dbReference type="AlphaFoldDB" id="A0A9W6RCP3"/>
<evidence type="ECO:0000256" key="4">
    <source>
        <dbReference type="SAM" id="MobiDB-lite"/>
    </source>
</evidence>